<reference evidence="2" key="1">
    <citation type="submission" date="2021-02" db="EMBL/GenBank/DDBJ databases">
        <authorList>
            <person name="Dougan E. K."/>
            <person name="Rhodes N."/>
            <person name="Thang M."/>
            <person name="Chan C."/>
        </authorList>
    </citation>
    <scope>NUCLEOTIDE SEQUENCE</scope>
</reference>
<feature type="compositionally biased region" description="Basic and acidic residues" evidence="1">
    <location>
        <begin position="236"/>
        <end position="249"/>
    </location>
</feature>
<dbReference type="EMBL" id="CAJNDS010002275">
    <property type="protein sequence ID" value="CAE7406428.1"/>
    <property type="molecule type" value="Genomic_DNA"/>
</dbReference>
<sequence length="279" mass="30175">MRHATTQMHASGFSSLLQRHCADSALRESCSELSPFAGYDLALLGAGAASRARRVASSMFLDTSPARGPASGSASGKKIEWDTLPFEVPAPSDGKVVIDREDEENLPDEEPSDIGPVVPPHPPKPSAMGDLRGEANGPRPAVHSQLDADEAEPADTVTEAPEEVSGYVRETRTVETGKWPPHPRQDGNADLPAGPVPSIKIYAEHRYADAEKANESWSELLRQHEEAEASGTARQTELEVHLRDLKDEAESQQDAPEPLYKSPNADNVIPPELRTGLER</sequence>
<feature type="region of interest" description="Disordered" evidence="1">
    <location>
        <begin position="102"/>
        <end position="197"/>
    </location>
</feature>
<evidence type="ECO:0000313" key="2">
    <source>
        <dbReference type="EMBL" id="CAE7406428.1"/>
    </source>
</evidence>
<accession>A0A812QVP0</accession>
<name>A0A812QVP0_9DINO</name>
<organism evidence="2 3">
    <name type="scientific">Symbiodinium natans</name>
    <dbReference type="NCBI Taxonomy" id="878477"/>
    <lineage>
        <taxon>Eukaryota</taxon>
        <taxon>Sar</taxon>
        <taxon>Alveolata</taxon>
        <taxon>Dinophyceae</taxon>
        <taxon>Suessiales</taxon>
        <taxon>Symbiodiniaceae</taxon>
        <taxon>Symbiodinium</taxon>
    </lineage>
</organism>
<protein>
    <submittedName>
        <fullName evidence="2">Uncharacterized protein</fullName>
    </submittedName>
</protein>
<keyword evidence="3" id="KW-1185">Reference proteome</keyword>
<feature type="compositionally biased region" description="Acidic residues" evidence="1">
    <location>
        <begin position="102"/>
        <end position="112"/>
    </location>
</feature>
<gene>
    <name evidence="2" type="ORF">SNAT2548_LOCUS22108</name>
</gene>
<comment type="caution">
    <text evidence="2">The sequence shown here is derived from an EMBL/GenBank/DDBJ whole genome shotgun (WGS) entry which is preliminary data.</text>
</comment>
<evidence type="ECO:0000256" key="1">
    <source>
        <dbReference type="SAM" id="MobiDB-lite"/>
    </source>
</evidence>
<dbReference type="Proteomes" id="UP000604046">
    <property type="component" value="Unassembled WGS sequence"/>
</dbReference>
<feature type="region of interest" description="Disordered" evidence="1">
    <location>
        <begin position="210"/>
        <end position="279"/>
    </location>
</feature>
<evidence type="ECO:0000313" key="3">
    <source>
        <dbReference type="Proteomes" id="UP000604046"/>
    </source>
</evidence>
<dbReference type="AlphaFoldDB" id="A0A812QVP0"/>
<proteinExistence type="predicted"/>